<dbReference type="GeneID" id="66487977"/>
<proteinExistence type="predicted"/>
<evidence type="ECO:0000313" key="1">
    <source>
        <dbReference type="EMBL" id="EKV56925.1"/>
    </source>
</evidence>
<organism evidence="1 2">
    <name type="scientific">Brachyspira hampsonii 30446</name>
    <dbReference type="NCBI Taxonomy" id="1289135"/>
    <lineage>
        <taxon>Bacteria</taxon>
        <taxon>Pseudomonadati</taxon>
        <taxon>Spirochaetota</taxon>
        <taxon>Spirochaetia</taxon>
        <taxon>Brachyspirales</taxon>
        <taxon>Brachyspiraceae</taxon>
        <taxon>Brachyspira</taxon>
    </lineage>
</organism>
<dbReference type="AlphaFoldDB" id="A0A2U4EVP7"/>
<reference evidence="1 2" key="1">
    <citation type="submission" date="2012-07" db="EMBL/GenBank/DDBJ databases">
        <title>Genome sequence of Brachyspira sp. 30446, isolated from a pig with mucohaemorrhagic colitis.</title>
        <authorList>
            <person name="Rubin J.E."/>
            <person name="Fernando C."/>
            <person name="Harding J.C.S."/>
            <person name="Hill J.E."/>
        </authorList>
    </citation>
    <scope>NUCLEOTIDE SEQUENCE [LARGE SCALE GENOMIC DNA]</scope>
    <source>
        <strain evidence="1 2">30446</strain>
    </source>
</reference>
<comment type="caution">
    <text evidence="1">The sequence shown here is derived from an EMBL/GenBank/DDBJ whole genome shotgun (WGS) entry which is preliminary data.</text>
</comment>
<dbReference type="Proteomes" id="UP000011663">
    <property type="component" value="Unassembled WGS sequence"/>
</dbReference>
<name>A0A2U4EVP7_9SPIR</name>
<gene>
    <name evidence="1" type="ORF">A966_07799</name>
</gene>
<sequence>MKKAVILFILISTVLFPQSNSISKKSVDFNYDNIINKIHVFNNYIVMHFDLCEYCKEVNGTISINFIDKIGLNLYNYMFCCNAN</sequence>
<evidence type="ECO:0000313" key="2">
    <source>
        <dbReference type="Proteomes" id="UP000011663"/>
    </source>
</evidence>
<dbReference type="RefSeq" id="WP_008724117.1">
    <property type="nucleotide sequence ID" value="NZ_JH994111.1"/>
</dbReference>
<dbReference type="EMBL" id="ALNZ01000026">
    <property type="protein sequence ID" value="EKV56925.1"/>
    <property type="molecule type" value="Genomic_DNA"/>
</dbReference>
<dbReference type="STRING" id="1289135.A966_07799"/>
<accession>A0A2U4EVP7</accession>
<protein>
    <submittedName>
        <fullName evidence="1">Uncharacterized protein</fullName>
    </submittedName>
</protein>